<feature type="compositionally biased region" description="Low complexity" evidence="1">
    <location>
        <begin position="63"/>
        <end position="77"/>
    </location>
</feature>
<protein>
    <submittedName>
        <fullName evidence="2">Uncharacterized protein</fullName>
    </submittedName>
</protein>
<feature type="non-terminal residue" evidence="2">
    <location>
        <position position="242"/>
    </location>
</feature>
<feature type="region of interest" description="Disordered" evidence="1">
    <location>
        <begin position="32"/>
        <end position="77"/>
    </location>
</feature>
<gene>
    <name evidence="2" type="ORF">LCGC14_1800030</name>
</gene>
<organism evidence="2">
    <name type="scientific">marine sediment metagenome</name>
    <dbReference type="NCBI Taxonomy" id="412755"/>
    <lineage>
        <taxon>unclassified sequences</taxon>
        <taxon>metagenomes</taxon>
        <taxon>ecological metagenomes</taxon>
    </lineage>
</organism>
<proteinExistence type="predicted"/>
<evidence type="ECO:0000256" key="1">
    <source>
        <dbReference type="SAM" id="MobiDB-lite"/>
    </source>
</evidence>
<reference evidence="2" key="1">
    <citation type="journal article" date="2015" name="Nature">
        <title>Complex archaea that bridge the gap between prokaryotes and eukaryotes.</title>
        <authorList>
            <person name="Spang A."/>
            <person name="Saw J.H."/>
            <person name="Jorgensen S.L."/>
            <person name="Zaremba-Niedzwiedzka K."/>
            <person name="Martijn J."/>
            <person name="Lind A.E."/>
            <person name="van Eijk R."/>
            <person name="Schleper C."/>
            <person name="Guy L."/>
            <person name="Ettema T.J."/>
        </authorList>
    </citation>
    <scope>NUCLEOTIDE SEQUENCE</scope>
</reference>
<sequence>MDARRLLWVVLVVALAIMAATLILPGVLSPPPESPPAPAATPAPATATAPTIAPRPASPAPTPATTAPATTAPATATATASAPAATWQYEGHPVREVLLGSVDERDGYAFQVQLTSLGAAVKTLKLASHFASLADKRRYESAPDAYPAAVAKDPKLLGNYSLLNPVIGQNGTYYPMATGWIYFPADGKEPNLTGSRWKPGKVVTDAEGTQSVTFTTTIKRNNKPYVRLEKTYVVRKRPPPAP</sequence>
<name>A0A0F9J4Q2_9ZZZZ</name>
<feature type="compositionally biased region" description="Pro residues" evidence="1">
    <location>
        <begin position="32"/>
        <end position="41"/>
    </location>
</feature>
<dbReference type="EMBL" id="LAZR01017329">
    <property type="protein sequence ID" value="KKM00876.1"/>
    <property type="molecule type" value="Genomic_DNA"/>
</dbReference>
<feature type="compositionally biased region" description="Low complexity" evidence="1">
    <location>
        <begin position="42"/>
        <end position="55"/>
    </location>
</feature>
<dbReference type="AlphaFoldDB" id="A0A0F9J4Q2"/>
<evidence type="ECO:0000313" key="2">
    <source>
        <dbReference type="EMBL" id="KKM00876.1"/>
    </source>
</evidence>
<comment type="caution">
    <text evidence="2">The sequence shown here is derived from an EMBL/GenBank/DDBJ whole genome shotgun (WGS) entry which is preliminary data.</text>
</comment>
<accession>A0A0F9J4Q2</accession>